<dbReference type="InterPro" id="IPR043129">
    <property type="entry name" value="ATPase_NBD"/>
</dbReference>
<dbReference type="AlphaFoldDB" id="A0A2T2WLE1"/>
<comment type="caution">
    <text evidence="2">The sequence shown here is derived from an EMBL/GenBank/DDBJ whole genome shotgun (WGS) entry which is preliminary data.</text>
</comment>
<dbReference type="Pfam" id="PF01869">
    <property type="entry name" value="BcrAD_BadFG"/>
    <property type="match status" value="1"/>
</dbReference>
<dbReference type="Proteomes" id="UP000241848">
    <property type="component" value="Unassembled WGS sequence"/>
</dbReference>
<dbReference type="CDD" id="cd24007">
    <property type="entry name" value="ASKHA_NBD_eukNAGK-like"/>
    <property type="match status" value="1"/>
</dbReference>
<feature type="domain" description="ATPase BadF/BadG/BcrA/BcrD type" evidence="1">
    <location>
        <begin position="3"/>
        <end position="299"/>
    </location>
</feature>
<proteinExistence type="predicted"/>
<evidence type="ECO:0000313" key="3">
    <source>
        <dbReference type="Proteomes" id="UP000241848"/>
    </source>
</evidence>
<dbReference type="SUPFAM" id="SSF53067">
    <property type="entry name" value="Actin-like ATPase domain"/>
    <property type="match status" value="2"/>
</dbReference>
<evidence type="ECO:0000313" key="2">
    <source>
        <dbReference type="EMBL" id="PSR23057.1"/>
    </source>
</evidence>
<sequence>MWVGVDGGATKTEALVVDEARVLGFFRGGPSNHQGVGMDAAVREICRTVSGALHDAGVTMDAVQGATLGLAGADFPEDVTRLLDGVSTFFASIPVRVVNDSEIALYAGSERGWGIVAIAGTGGNVLGKTPDGLIRQVGGLGYEYGDYGSGIDMARDVLHHAFRSAELRGPQTLLEQVVLSTFGVPDFPTLSQAMYSQKIAPEAFLMLAPLCFQAARQQDAVAIDILRRQGVAIGESIVGCARLLHLQATAVDVVLAGSLWLGSAPHMRDALHAVVSRELPLARIELSELRPVAGAALMACPSSELRAALREDFRFRGVE</sequence>
<reference evidence="2 3" key="1">
    <citation type="journal article" date="2014" name="BMC Genomics">
        <title>Comparison of environmental and isolate Sulfobacillus genomes reveals diverse carbon, sulfur, nitrogen, and hydrogen metabolisms.</title>
        <authorList>
            <person name="Justice N.B."/>
            <person name="Norman A."/>
            <person name="Brown C.T."/>
            <person name="Singh A."/>
            <person name="Thomas B.C."/>
            <person name="Banfield J.F."/>
        </authorList>
    </citation>
    <scope>NUCLEOTIDE SEQUENCE [LARGE SCALE GENOMIC DNA]</scope>
    <source>
        <strain evidence="2">AMDSBA3</strain>
    </source>
</reference>
<dbReference type="PANTHER" id="PTHR43190:SF3">
    <property type="entry name" value="N-ACETYL-D-GLUCOSAMINE KINASE"/>
    <property type="match status" value="1"/>
</dbReference>
<dbReference type="EMBL" id="PXYV01000009">
    <property type="protein sequence ID" value="PSR23057.1"/>
    <property type="molecule type" value="Genomic_DNA"/>
</dbReference>
<accession>A0A2T2WLE1</accession>
<gene>
    <name evidence="2" type="ORF">C7B45_04595</name>
</gene>
<evidence type="ECO:0000259" key="1">
    <source>
        <dbReference type="Pfam" id="PF01869"/>
    </source>
</evidence>
<dbReference type="Gene3D" id="3.30.420.40">
    <property type="match status" value="2"/>
</dbReference>
<dbReference type="PANTHER" id="PTHR43190">
    <property type="entry name" value="N-ACETYL-D-GLUCOSAMINE KINASE"/>
    <property type="match status" value="1"/>
</dbReference>
<dbReference type="InterPro" id="IPR052519">
    <property type="entry name" value="Euk-type_GlcNAc_Kinase"/>
</dbReference>
<name>A0A2T2WLE1_9FIRM</name>
<dbReference type="InterPro" id="IPR002731">
    <property type="entry name" value="ATPase_BadF"/>
</dbReference>
<protein>
    <recommendedName>
        <fullName evidence="1">ATPase BadF/BadG/BcrA/BcrD type domain-containing protein</fullName>
    </recommendedName>
</protein>
<organism evidence="2 3">
    <name type="scientific">Sulfobacillus acidophilus</name>
    <dbReference type="NCBI Taxonomy" id="53633"/>
    <lineage>
        <taxon>Bacteria</taxon>
        <taxon>Bacillati</taxon>
        <taxon>Bacillota</taxon>
        <taxon>Clostridia</taxon>
        <taxon>Eubacteriales</taxon>
        <taxon>Clostridiales Family XVII. Incertae Sedis</taxon>
        <taxon>Sulfobacillus</taxon>
    </lineage>
</organism>